<dbReference type="AlphaFoldDB" id="A0A0E4GBJ5"/>
<reference evidence="1 2" key="1">
    <citation type="submission" date="2015-03" db="EMBL/GenBank/DDBJ databases">
        <authorList>
            <person name="Murphy D."/>
        </authorList>
    </citation>
    <scope>NUCLEOTIDE SEQUENCE [LARGE SCALE GENOMIC DNA]</scope>
    <source>
        <strain evidence="1 2">OL-4</strain>
    </source>
</reference>
<name>A0A0E4GBJ5_9FIRM</name>
<evidence type="ECO:0000313" key="1">
    <source>
        <dbReference type="EMBL" id="CFX73078.1"/>
    </source>
</evidence>
<protein>
    <submittedName>
        <fullName evidence="1">Uncharacterized</fullName>
    </submittedName>
</protein>
<dbReference type="EMBL" id="CGIH01000028">
    <property type="protein sequence ID" value="CFX73078.1"/>
    <property type="molecule type" value="Genomic_DNA"/>
</dbReference>
<proteinExistence type="predicted"/>
<dbReference type="STRING" id="690567.1724"/>
<keyword evidence="2" id="KW-1185">Reference proteome</keyword>
<evidence type="ECO:0000313" key="2">
    <source>
        <dbReference type="Proteomes" id="UP000045545"/>
    </source>
</evidence>
<dbReference type="RefSeq" id="WP_046497716.1">
    <property type="nucleotide sequence ID" value="NZ_CGIH01000028.1"/>
</dbReference>
<dbReference type="OrthoDB" id="2078077at2"/>
<gene>
    <name evidence="1" type="ORF">1724</name>
</gene>
<sequence>MAKSLKIAGMERWPDYRRGSLTISQILTSQVDSCSFAIKGTKPLEGSEVIIEDSALTEPRLFAGTIDRVELVNYKAPLVWKVDCQDYTLQMDKKLVVETYLGWSADAIVRDILLKYCPGFSAAGVASGAPAIESTGTEFNYKMPSECMKWLCDYIGWQWYVDYYKVVHFFDPAQMGTVAPMTLQPGGRFSNFKVSIDHQGLRNRIYVLGGSMLSDPQTIEWKADGAARIWVLPWVPNECSLQVGGTVQNVGVEGVDEEDVKDYLVNLGDGYLRCSADTDTPESGVTISLTARQSIDVITVVDDLASQASIAALEGGDGVYEHYIKDDTLITIEAAEAAGNADLRQWANPKTSGSFITAVPGWEPGQVVSIELPERGVNAVFLVQKVTISLSEAGLWIYTIEYGGRLLGIADFLKALVSAQQKKKMNDTMLIHKFVYGTEAIAIKDALLTAGRNRPWLVEGCASGAVMIGG</sequence>
<accession>A0A0E4GBJ5</accession>
<dbReference type="Proteomes" id="UP000045545">
    <property type="component" value="Unassembled WGS sequence"/>
</dbReference>
<organism evidence="1 2">
    <name type="scientific">Syntrophomonas zehnderi OL-4</name>
    <dbReference type="NCBI Taxonomy" id="690567"/>
    <lineage>
        <taxon>Bacteria</taxon>
        <taxon>Bacillati</taxon>
        <taxon>Bacillota</taxon>
        <taxon>Clostridia</taxon>
        <taxon>Eubacteriales</taxon>
        <taxon>Syntrophomonadaceae</taxon>
        <taxon>Syntrophomonas</taxon>
    </lineage>
</organism>